<evidence type="ECO:0000256" key="2">
    <source>
        <dbReference type="RuleBase" id="RU361185"/>
    </source>
</evidence>
<dbReference type="RefSeq" id="WP_311677619.1">
    <property type="nucleotide sequence ID" value="NZ_JAVRER010000061.1"/>
</dbReference>
<keyword evidence="2 6" id="KW-0378">Hydrolase</keyword>
<dbReference type="Gene3D" id="3.20.20.80">
    <property type="entry name" value="Glycosidases"/>
    <property type="match status" value="1"/>
</dbReference>
<feature type="domain" description="Glycosyl hydrolase family 31 C-terminal" evidence="5">
    <location>
        <begin position="584"/>
        <end position="670"/>
    </location>
</feature>
<evidence type="ECO:0000256" key="1">
    <source>
        <dbReference type="ARBA" id="ARBA00007806"/>
    </source>
</evidence>
<dbReference type="GO" id="GO:0016798">
    <property type="term" value="F:hydrolase activity, acting on glycosyl bonds"/>
    <property type="evidence" value="ECO:0007669"/>
    <property type="project" value="UniProtKB-KW"/>
</dbReference>
<comment type="similarity">
    <text evidence="1 2">Belongs to the glycosyl hydrolase 31 family.</text>
</comment>
<dbReference type="InterPro" id="IPR000322">
    <property type="entry name" value="Glyco_hydro_31_TIM"/>
</dbReference>
<dbReference type="InterPro" id="IPR013780">
    <property type="entry name" value="Glyco_hydro_b"/>
</dbReference>
<dbReference type="Pfam" id="PF01055">
    <property type="entry name" value="Glyco_hydro_31_2nd"/>
    <property type="match status" value="1"/>
</dbReference>
<dbReference type="SUPFAM" id="SSF51445">
    <property type="entry name" value="(Trans)glycosidases"/>
    <property type="match status" value="1"/>
</dbReference>
<dbReference type="InterPro" id="IPR017853">
    <property type="entry name" value="GH"/>
</dbReference>
<evidence type="ECO:0000313" key="7">
    <source>
        <dbReference type="Proteomes" id="UP001183607"/>
    </source>
</evidence>
<accession>A0ABD5EC84</accession>
<dbReference type="Gene3D" id="2.60.40.1180">
    <property type="entry name" value="Golgi alpha-mannosidase II"/>
    <property type="match status" value="1"/>
</dbReference>
<dbReference type="InterPro" id="IPR048395">
    <property type="entry name" value="Glyco_hydro_31_C"/>
</dbReference>
<comment type="caution">
    <text evidence="6">The sequence shown here is derived from an EMBL/GenBank/DDBJ whole genome shotgun (WGS) entry which is preliminary data.</text>
</comment>
<dbReference type="Pfam" id="PF21365">
    <property type="entry name" value="Glyco_hydro_31_3rd"/>
    <property type="match status" value="1"/>
</dbReference>
<dbReference type="PANTHER" id="PTHR22762">
    <property type="entry name" value="ALPHA-GLUCOSIDASE"/>
    <property type="match status" value="1"/>
</dbReference>
<organism evidence="6 7">
    <name type="scientific">Streptomyces evansiae</name>
    <dbReference type="NCBI Taxonomy" id="3075535"/>
    <lineage>
        <taxon>Bacteria</taxon>
        <taxon>Bacillati</taxon>
        <taxon>Actinomycetota</taxon>
        <taxon>Actinomycetes</taxon>
        <taxon>Kitasatosporales</taxon>
        <taxon>Streptomycetaceae</taxon>
        <taxon>Streptomyces</taxon>
    </lineage>
</organism>
<reference evidence="7" key="1">
    <citation type="submission" date="2023-07" db="EMBL/GenBank/DDBJ databases">
        <title>30 novel species of actinomycetes from the DSMZ collection.</title>
        <authorList>
            <person name="Nouioui I."/>
        </authorList>
    </citation>
    <scope>NUCLEOTIDE SEQUENCE [LARGE SCALE GENOMIC DNA]</scope>
    <source>
        <strain evidence="7">DSM 41982</strain>
    </source>
</reference>
<sequence>MIARDLVRWLTAARGDDAGGGRSGALSPGVARRPVRGGRAACRGGGVAPVRARVPGVLTALEPAPGGGLVRFARSELYVRVTVRGALFLGWDGAAPLPSYALTGAEAVAPDERVVLEPDTEGGVRLVSERLGLTVARDGTVEVRTPGGVMLRRQAPPRWWEAAGSVRGGGRWVSRAEVAADAVFLGAGRDGAVLAEGAYTVGGVRPGLRMPVQVVQADAGCHLVFHDAEEEGEWLLRPGREGAGSGHDRVGVAELRMSGGPVRSWVVVGSPQRLAYGWASLTGAPVPPPGDALGGAGRELVVVRGGGGPGAVEGCLTTGRRRGFGGGAGPRGRFGGSGEVTRGFGAGAGLTRGFRSGAGLTRRFGGGAARDAGPGVPEWTDSEVRAREGERYVALAGQGRHGFVHSFEGMGGVLELCRARAVFHSLRGAFPGERPLQLAVGVWAGQQRYGGVCLPGPEAGDWAELPRAVGRVLGLGLCGVPFCGPGVPGTGDGGRGARGGEVRTPGVRTRGVRTRGVRASEARRSEGSLSDEGVEWAVRWEQLARWLPWSDGAEGGSAGGAASGERERWGAYWTTLARHAGLWGGPWVRPVWWFTPEDRALRGVGDAFLVGEALLVAPVCEPGVRSRRVRLPKGQWYDTATEVVYEGERTVEVAAPLDRVPVLVRAGAVVPVREAGGTVLDVWAPLPESGPGAGLYIPDEEGGWSPPLVERYTSRLGADGEVVVERSGGPGAGPGGASAAGRPVRVRGLGAAEAMGPA</sequence>
<dbReference type="SUPFAM" id="SSF51011">
    <property type="entry name" value="Glycosyl hydrolase domain"/>
    <property type="match status" value="1"/>
</dbReference>
<dbReference type="PANTHER" id="PTHR22762:SF120">
    <property type="entry name" value="HETEROGLYCAN GLUCOSIDASE 1"/>
    <property type="match status" value="1"/>
</dbReference>
<proteinExistence type="inferred from homology"/>
<evidence type="ECO:0000259" key="4">
    <source>
        <dbReference type="Pfam" id="PF01055"/>
    </source>
</evidence>
<dbReference type="Proteomes" id="UP001183607">
    <property type="component" value="Unassembled WGS sequence"/>
</dbReference>
<evidence type="ECO:0000313" key="6">
    <source>
        <dbReference type="EMBL" id="MDT0419046.1"/>
    </source>
</evidence>
<protein>
    <submittedName>
        <fullName evidence="6">Glycoside hydrolase family 31 protein</fullName>
    </submittedName>
</protein>
<gene>
    <name evidence="6" type="ORF">RM574_26545</name>
</gene>
<keyword evidence="2" id="KW-0326">Glycosidase</keyword>
<dbReference type="EMBL" id="JAVRER010000061">
    <property type="protein sequence ID" value="MDT0419046.1"/>
    <property type="molecule type" value="Genomic_DNA"/>
</dbReference>
<feature type="compositionally biased region" description="Gly residues" evidence="3">
    <location>
        <begin position="488"/>
        <end position="499"/>
    </location>
</feature>
<name>A0ABD5EC84_9ACTN</name>
<evidence type="ECO:0000256" key="3">
    <source>
        <dbReference type="SAM" id="MobiDB-lite"/>
    </source>
</evidence>
<evidence type="ECO:0000259" key="5">
    <source>
        <dbReference type="Pfam" id="PF21365"/>
    </source>
</evidence>
<feature type="region of interest" description="Disordered" evidence="3">
    <location>
        <begin position="488"/>
        <end position="524"/>
    </location>
</feature>
<feature type="domain" description="Glycoside hydrolase family 31 TIM barrel" evidence="4">
    <location>
        <begin position="415"/>
        <end position="550"/>
    </location>
</feature>
<dbReference type="AlphaFoldDB" id="A0ABD5EC84"/>